<proteinExistence type="predicted"/>
<dbReference type="eggNOG" id="COG4223">
    <property type="taxonomic scope" value="Bacteria"/>
</dbReference>
<keyword evidence="4" id="KW-1185">Reference proteome</keyword>
<keyword evidence="2" id="KW-0472">Membrane</keyword>
<dbReference type="KEGG" id="mmr:Mmar10_0042"/>
<dbReference type="Proteomes" id="UP000001964">
    <property type="component" value="Chromosome"/>
</dbReference>
<feature type="region of interest" description="Disordered" evidence="1">
    <location>
        <begin position="1"/>
        <end position="32"/>
    </location>
</feature>
<organism evidence="3 4">
    <name type="scientific">Maricaulis maris (strain MCS10)</name>
    <name type="common">Caulobacter maris</name>
    <dbReference type="NCBI Taxonomy" id="394221"/>
    <lineage>
        <taxon>Bacteria</taxon>
        <taxon>Pseudomonadati</taxon>
        <taxon>Pseudomonadota</taxon>
        <taxon>Alphaproteobacteria</taxon>
        <taxon>Maricaulales</taxon>
        <taxon>Maricaulaceae</taxon>
        <taxon>Maricaulis</taxon>
    </lineage>
</organism>
<evidence type="ECO:0000256" key="2">
    <source>
        <dbReference type="SAM" id="Phobius"/>
    </source>
</evidence>
<dbReference type="EMBL" id="CP000449">
    <property type="protein sequence ID" value="ABI64338.1"/>
    <property type="molecule type" value="Genomic_DNA"/>
</dbReference>
<evidence type="ECO:0000313" key="4">
    <source>
        <dbReference type="Proteomes" id="UP000001964"/>
    </source>
</evidence>
<sequence length="437" mass="45423" precursor="true">MADPNDTLDPEPVDAEFEPADDARAQSGKAPRRGGALGLWLVFLLASVAGGAIGYGAVRYLPPATEIAPDPGAATERAAFSQSLTGLETRLAALEATETAPDLSGELGTLAERMTAFEARSSGNAEAMPVDLSAIDARLTALETAQSNPAAAGATFDPSELEARMAALETALALADARSQQALESSQVEAAPGVDPLILQAMTDRITEIEAMVDGLAPATDTDPQIESLTHDIAALRSELAAIRTLAETAQTSADNTARSVAEAPATDTGLASRQLAARALALTALREIAQTGDGFEAERAALSRLWRENADLAAMADYSRAGVPTLAELANGFPGDAIREAAGPGRVFFGLIEVRRTDGSDTDTGPLAMTGLAERRLAENDLIGAVTIAERLEGEALETVRDWLIQARARLDLTARLQSLREALAASAAEQGSDPT</sequence>
<evidence type="ECO:0000256" key="1">
    <source>
        <dbReference type="SAM" id="MobiDB-lite"/>
    </source>
</evidence>
<dbReference type="STRING" id="394221.Mmar10_0042"/>
<protein>
    <recommendedName>
        <fullName evidence="5">Inner membrane protein</fullName>
    </recommendedName>
</protein>
<name>Q0ATP9_MARMM</name>
<keyword evidence="2" id="KW-1133">Transmembrane helix</keyword>
<dbReference type="RefSeq" id="WP_011641985.1">
    <property type="nucleotide sequence ID" value="NC_008347.1"/>
</dbReference>
<accession>Q0ATP9</accession>
<dbReference type="OrthoDB" id="7632659at2"/>
<evidence type="ECO:0008006" key="5">
    <source>
        <dbReference type="Google" id="ProtNLM"/>
    </source>
</evidence>
<gene>
    <name evidence="3" type="ordered locus">Mmar10_0042</name>
</gene>
<reference evidence="3 4" key="1">
    <citation type="submission" date="2006-08" db="EMBL/GenBank/DDBJ databases">
        <title>Complete sequence of Maricaulis maris MCS10.</title>
        <authorList>
            <consortium name="US DOE Joint Genome Institute"/>
            <person name="Copeland A."/>
            <person name="Lucas S."/>
            <person name="Lapidus A."/>
            <person name="Barry K."/>
            <person name="Detter J.C."/>
            <person name="Glavina del Rio T."/>
            <person name="Hammon N."/>
            <person name="Israni S."/>
            <person name="Dalin E."/>
            <person name="Tice H."/>
            <person name="Pitluck S."/>
            <person name="Saunders E."/>
            <person name="Brettin T."/>
            <person name="Bruce D."/>
            <person name="Han C."/>
            <person name="Tapia R."/>
            <person name="Gilna P."/>
            <person name="Schmutz J."/>
            <person name="Larimer F."/>
            <person name="Land M."/>
            <person name="Hauser L."/>
            <person name="Kyrpides N."/>
            <person name="Mikhailova N."/>
            <person name="Viollier P."/>
            <person name="Stephens C."/>
            <person name="Richardson P."/>
        </authorList>
    </citation>
    <scope>NUCLEOTIDE SEQUENCE [LARGE SCALE GENOMIC DNA]</scope>
    <source>
        <strain evidence="3 4">MCS10</strain>
    </source>
</reference>
<dbReference type="HOGENOM" id="CLU_655254_0_0_5"/>
<dbReference type="AlphaFoldDB" id="Q0ATP9"/>
<feature type="transmembrane region" description="Helical" evidence="2">
    <location>
        <begin position="37"/>
        <end position="58"/>
    </location>
</feature>
<feature type="compositionally biased region" description="Acidic residues" evidence="1">
    <location>
        <begin position="1"/>
        <end position="20"/>
    </location>
</feature>
<evidence type="ECO:0000313" key="3">
    <source>
        <dbReference type="EMBL" id="ABI64338.1"/>
    </source>
</evidence>
<keyword evidence="2" id="KW-0812">Transmembrane</keyword>